<dbReference type="Proteomes" id="UP001595947">
    <property type="component" value="Unassembled WGS sequence"/>
</dbReference>
<evidence type="ECO:0000313" key="2">
    <source>
        <dbReference type="Proteomes" id="UP001595947"/>
    </source>
</evidence>
<keyword evidence="2" id="KW-1185">Reference proteome</keyword>
<comment type="caution">
    <text evidence="1">The sequence shown here is derived from an EMBL/GenBank/DDBJ whole genome shotgun (WGS) entry which is preliminary data.</text>
</comment>
<accession>A0ABV9YWK9</accession>
<evidence type="ECO:0000313" key="1">
    <source>
        <dbReference type="EMBL" id="MFC5064991.1"/>
    </source>
</evidence>
<sequence length="56" mass="5899">MTLLTAPLRPLADVLDLTSEAVVALGTLSVGALSLLLASDDRGDYPPLHSVERPRT</sequence>
<gene>
    <name evidence="1" type="ORF">ACFPBZ_22405</name>
</gene>
<name>A0ABV9YWK9_9PSEU</name>
<protein>
    <submittedName>
        <fullName evidence="1">Uncharacterized protein</fullName>
    </submittedName>
</protein>
<proteinExistence type="predicted"/>
<organism evidence="1 2">
    <name type="scientific">Actinomycetospora atypica</name>
    <dbReference type="NCBI Taxonomy" id="1290095"/>
    <lineage>
        <taxon>Bacteria</taxon>
        <taxon>Bacillati</taxon>
        <taxon>Actinomycetota</taxon>
        <taxon>Actinomycetes</taxon>
        <taxon>Pseudonocardiales</taxon>
        <taxon>Pseudonocardiaceae</taxon>
        <taxon>Actinomycetospora</taxon>
    </lineage>
</organism>
<reference evidence="2" key="1">
    <citation type="journal article" date="2019" name="Int. J. Syst. Evol. Microbiol.">
        <title>The Global Catalogue of Microorganisms (GCM) 10K type strain sequencing project: providing services to taxonomists for standard genome sequencing and annotation.</title>
        <authorList>
            <consortium name="The Broad Institute Genomics Platform"/>
            <consortium name="The Broad Institute Genome Sequencing Center for Infectious Disease"/>
            <person name="Wu L."/>
            <person name="Ma J."/>
        </authorList>
    </citation>
    <scope>NUCLEOTIDE SEQUENCE [LARGE SCALE GENOMIC DNA]</scope>
    <source>
        <strain evidence="2">CGMCC 4.7093</strain>
    </source>
</reference>
<dbReference type="RefSeq" id="WP_378038330.1">
    <property type="nucleotide sequence ID" value="NZ_JBHSIV010000029.1"/>
</dbReference>
<dbReference type="EMBL" id="JBHSIV010000029">
    <property type="protein sequence ID" value="MFC5064991.1"/>
    <property type="molecule type" value="Genomic_DNA"/>
</dbReference>